<reference evidence="1 2" key="1">
    <citation type="submission" date="2023-03" db="EMBL/GenBank/DDBJ databases">
        <title>Draft assemblies of triclosan tolerant bacteria isolated from returned activated sludge.</title>
        <authorList>
            <person name="Van Hamelsveld S."/>
        </authorList>
    </citation>
    <scope>NUCLEOTIDE SEQUENCE [LARGE SCALE GENOMIC DNA]</scope>
    <source>
        <strain evidence="1 2">GW210010_S58</strain>
    </source>
</reference>
<name>A0ABT6AJD2_9BURK</name>
<dbReference type="Pfam" id="PF07363">
    <property type="entry name" value="DUF1484"/>
    <property type="match status" value="1"/>
</dbReference>
<accession>A0ABT6AJD2</accession>
<evidence type="ECO:0000313" key="2">
    <source>
        <dbReference type="Proteomes" id="UP001216674"/>
    </source>
</evidence>
<protein>
    <submittedName>
        <fullName evidence="1">DUF1484 family protein</fullName>
    </submittedName>
</protein>
<dbReference type="EMBL" id="JARJLM010000107">
    <property type="protein sequence ID" value="MDF3832528.1"/>
    <property type="molecule type" value="Genomic_DNA"/>
</dbReference>
<gene>
    <name evidence="1" type="ORF">P3W85_06150</name>
</gene>
<dbReference type="RefSeq" id="WP_017231275.1">
    <property type="nucleotide sequence ID" value="NZ_JARJLM010000107.1"/>
</dbReference>
<dbReference type="InterPro" id="IPR009957">
    <property type="entry name" value="DUF1484"/>
</dbReference>
<sequence>MRPIARAGPESANLRVRDTLPESLLVLGQLNDLTAELAGLAHPARADAQPRISELILQIAALGHDIHERITNSCAELQSVSAGLDSVLTLAEQQSEKAEEAYGLYCLLQLLKRQLDDAVGPVQRML</sequence>
<keyword evidence="2" id="KW-1185">Reference proteome</keyword>
<evidence type="ECO:0000313" key="1">
    <source>
        <dbReference type="EMBL" id="MDF3832528.1"/>
    </source>
</evidence>
<proteinExistence type="predicted"/>
<dbReference type="Proteomes" id="UP001216674">
    <property type="component" value="Unassembled WGS sequence"/>
</dbReference>
<organism evidence="1 2">
    <name type="scientific">Cupriavidus basilensis</name>
    <dbReference type="NCBI Taxonomy" id="68895"/>
    <lineage>
        <taxon>Bacteria</taxon>
        <taxon>Pseudomonadati</taxon>
        <taxon>Pseudomonadota</taxon>
        <taxon>Betaproteobacteria</taxon>
        <taxon>Burkholderiales</taxon>
        <taxon>Burkholderiaceae</taxon>
        <taxon>Cupriavidus</taxon>
    </lineage>
</organism>
<comment type="caution">
    <text evidence="1">The sequence shown here is derived from an EMBL/GenBank/DDBJ whole genome shotgun (WGS) entry which is preliminary data.</text>
</comment>